<dbReference type="HAMAP" id="MF_00163">
    <property type="entry name" value="Pep_deformylase"/>
    <property type="match status" value="1"/>
</dbReference>
<proteinExistence type="inferred from homology"/>
<comment type="similarity">
    <text evidence="1 4">Belongs to the polypeptide deformylase family.</text>
</comment>
<dbReference type="InterPro" id="IPR023635">
    <property type="entry name" value="Peptide_deformylase"/>
</dbReference>
<dbReference type="Gene3D" id="3.90.45.10">
    <property type="entry name" value="Peptide deformylase"/>
    <property type="match status" value="1"/>
</dbReference>
<dbReference type="EMBL" id="PSZM01000046">
    <property type="protein sequence ID" value="PQL90529.1"/>
    <property type="molecule type" value="Genomic_DNA"/>
</dbReference>
<dbReference type="OrthoDB" id="5493262at2"/>
<evidence type="ECO:0000256" key="2">
    <source>
        <dbReference type="ARBA" id="ARBA00022723"/>
    </source>
</evidence>
<dbReference type="AlphaFoldDB" id="A0A2S8A7I9"/>
<dbReference type="PANTHER" id="PTHR10458">
    <property type="entry name" value="PEPTIDE DEFORMYLASE"/>
    <property type="match status" value="1"/>
</dbReference>
<dbReference type="Pfam" id="PF01327">
    <property type="entry name" value="Pep_deformylase"/>
    <property type="match status" value="1"/>
</dbReference>
<keyword evidence="2 4" id="KW-0479">Metal-binding</keyword>
<name>A0A2S8A7I9_9FLAO</name>
<evidence type="ECO:0000256" key="4">
    <source>
        <dbReference type="HAMAP-Rule" id="MF_00163"/>
    </source>
</evidence>
<keyword evidence="3 4" id="KW-0378">Hydrolase</keyword>
<dbReference type="InterPro" id="IPR036821">
    <property type="entry name" value="Peptide_deformylase_sf"/>
</dbReference>
<dbReference type="GO" id="GO:0006412">
    <property type="term" value="P:translation"/>
    <property type="evidence" value="ECO:0007669"/>
    <property type="project" value="UniProtKB-UniRule"/>
</dbReference>
<keyword evidence="7" id="KW-1185">Reference proteome</keyword>
<dbReference type="GO" id="GO:0042586">
    <property type="term" value="F:peptide deformylase activity"/>
    <property type="evidence" value="ECO:0007669"/>
    <property type="project" value="UniProtKB-UniRule"/>
</dbReference>
<feature type="binding site" evidence="4">
    <location>
        <position position="180"/>
    </location>
    <ligand>
        <name>Fe cation</name>
        <dbReference type="ChEBI" id="CHEBI:24875"/>
    </ligand>
</feature>
<feature type="binding site" evidence="4">
    <location>
        <position position="184"/>
    </location>
    <ligand>
        <name>Fe cation</name>
        <dbReference type="ChEBI" id="CHEBI:24875"/>
    </ligand>
</feature>
<feature type="chain" id="PRO_5015547210" description="Peptide deformylase" evidence="5">
    <location>
        <begin position="21"/>
        <end position="196"/>
    </location>
</feature>
<dbReference type="RefSeq" id="WP_105247680.1">
    <property type="nucleotide sequence ID" value="NZ_PSZM01000046.1"/>
</dbReference>
<feature type="active site" evidence="4">
    <location>
        <position position="181"/>
    </location>
</feature>
<dbReference type="PROSITE" id="PS51257">
    <property type="entry name" value="PROKAR_LIPOPROTEIN"/>
    <property type="match status" value="1"/>
</dbReference>
<protein>
    <recommendedName>
        <fullName evidence="4">Peptide deformylase</fullName>
        <shortName evidence="4">PDF</shortName>
        <ecNumber evidence="4">3.5.1.88</ecNumber>
    </recommendedName>
    <alternativeName>
        <fullName evidence="4">Polypeptide deformylase</fullName>
    </alternativeName>
</protein>
<comment type="function">
    <text evidence="4">Removes the formyl group from the N-terminal Met of newly synthesized proteins. Requires at least a dipeptide for an efficient rate of reaction. N-terminal L-methionine is a prerequisite for activity but the enzyme has broad specificity at other positions.</text>
</comment>
<dbReference type="SUPFAM" id="SSF56420">
    <property type="entry name" value="Peptide deformylase"/>
    <property type="match status" value="1"/>
</dbReference>
<dbReference type="NCBIfam" id="TIGR00079">
    <property type="entry name" value="pept_deformyl"/>
    <property type="match status" value="1"/>
</dbReference>
<dbReference type="GO" id="GO:0046872">
    <property type="term" value="F:metal ion binding"/>
    <property type="evidence" value="ECO:0007669"/>
    <property type="project" value="UniProtKB-KW"/>
</dbReference>
<keyword evidence="4" id="KW-0648">Protein biosynthesis</keyword>
<dbReference type="CDD" id="cd00487">
    <property type="entry name" value="Pep_deformylase"/>
    <property type="match status" value="1"/>
</dbReference>
<keyword evidence="4" id="KW-0408">Iron</keyword>
<reference evidence="6 7" key="1">
    <citation type="submission" date="2018-02" db="EMBL/GenBank/DDBJ databases">
        <title>Genome sequences of Apibacter spp., gut symbionts of Asian honey bees.</title>
        <authorList>
            <person name="Kwong W.K."/>
            <person name="Steele M.I."/>
            <person name="Moran N.A."/>
        </authorList>
    </citation>
    <scope>NUCLEOTIDE SEQUENCE [LARGE SCALE GENOMIC DNA]</scope>
    <source>
        <strain evidence="7">wkB301</strain>
    </source>
</reference>
<dbReference type="Proteomes" id="UP000238042">
    <property type="component" value="Unassembled WGS sequence"/>
</dbReference>
<dbReference type="PIRSF" id="PIRSF004749">
    <property type="entry name" value="Pep_def"/>
    <property type="match status" value="1"/>
</dbReference>
<comment type="caution">
    <text evidence="6">The sequence shown here is derived from an EMBL/GenBank/DDBJ whole genome shotgun (WGS) entry which is preliminary data.</text>
</comment>
<evidence type="ECO:0000256" key="3">
    <source>
        <dbReference type="ARBA" id="ARBA00022801"/>
    </source>
</evidence>
<comment type="cofactor">
    <cofactor evidence="4">
        <name>Fe(2+)</name>
        <dbReference type="ChEBI" id="CHEBI:29033"/>
    </cofactor>
    <text evidence="4">Binds 1 Fe(2+) ion.</text>
</comment>
<evidence type="ECO:0000313" key="7">
    <source>
        <dbReference type="Proteomes" id="UP000238042"/>
    </source>
</evidence>
<feature type="binding site" evidence="4">
    <location>
        <position position="132"/>
    </location>
    <ligand>
        <name>Fe cation</name>
        <dbReference type="ChEBI" id="CHEBI:24875"/>
    </ligand>
</feature>
<gene>
    <name evidence="4 6" type="primary">def</name>
    <name evidence="6" type="ORF">C4S77_11635</name>
</gene>
<organism evidence="6 7">
    <name type="scientific">Apibacter adventoris</name>
    <dbReference type="NCBI Taxonomy" id="1679466"/>
    <lineage>
        <taxon>Bacteria</taxon>
        <taxon>Pseudomonadati</taxon>
        <taxon>Bacteroidota</taxon>
        <taxon>Flavobacteriia</taxon>
        <taxon>Flavobacteriales</taxon>
        <taxon>Weeksellaceae</taxon>
        <taxon>Apibacter</taxon>
    </lineage>
</organism>
<accession>A0A2S8A7I9</accession>
<evidence type="ECO:0000256" key="1">
    <source>
        <dbReference type="ARBA" id="ARBA00010759"/>
    </source>
</evidence>
<dbReference type="PANTHER" id="PTHR10458:SF22">
    <property type="entry name" value="PEPTIDE DEFORMYLASE"/>
    <property type="match status" value="1"/>
</dbReference>
<evidence type="ECO:0000313" key="6">
    <source>
        <dbReference type="EMBL" id="PQL90529.1"/>
    </source>
</evidence>
<comment type="catalytic activity">
    <reaction evidence="4">
        <text>N-terminal N-formyl-L-methionyl-[peptide] + H2O = N-terminal L-methionyl-[peptide] + formate</text>
        <dbReference type="Rhea" id="RHEA:24420"/>
        <dbReference type="Rhea" id="RHEA-COMP:10639"/>
        <dbReference type="Rhea" id="RHEA-COMP:10640"/>
        <dbReference type="ChEBI" id="CHEBI:15377"/>
        <dbReference type="ChEBI" id="CHEBI:15740"/>
        <dbReference type="ChEBI" id="CHEBI:49298"/>
        <dbReference type="ChEBI" id="CHEBI:64731"/>
        <dbReference type="EC" id="3.5.1.88"/>
    </reaction>
</comment>
<keyword evidence="5" id="KW-0732">Signal</keyword>
<dbReference type="EC" id="3.5.1.88" evidence="4"/>
<evidence type="ECO:0000256" key="5">
    <source>
        <dbReference type="SAM" id="SignalP"/>
    </source>
</evidence>
<feature type="signal peptide" evidence="5">
    <location>
        <begin position="1"/>
        <end position="20"/>
    </location>
</feature>
<dbReference type="PRINTS" id="PR01576">
    <property type="entry name" value="PDEFORMYLASE"/>
</dbReference>
<sequence>MKKIAYFLFLLLFFTSCKSAFSVSEKKILYSEADSPAKVLKITNKKDSLILRTSSKNIKNIKNEDLSQLVKKLYLTMVTEDGVGIAAPQIGINRNVFLFYRLDQDEKSVEVAINPRIISHSKELICFQNDGCLSVPGKYGNSKRYSWIKVKYIDQNGKKVKQKFYGGTRSGDYTGIIFQHEFDHINGKLYIDKICN</sequence>